<keyword evidence="4" id="KW-0560">Oxidoreductase</keyword>
<dbReference type="AlphaFoldDB" id="A0AAW2PYR1"/>
<dbReference type="Pfam" id="PF08240">
    <property type="entry name" value="ADH_N"/>
    <property type="match status" value="1"/>
</dbReference>
<dbReference type="PROSITE" id="PS00059">
    <property type="entry name" value="ADH_ZINC"/>
    <property type="match status" value="1"/>
</dbReference>
<dbReference type="SUPFAM" id="SSF50129">
    <property type="entry name" value="GroES-like"/>
    <property type="match status" value="1"/>
</dbReference>
<protein>
    <submittedName>
        <fullName evidence="6">8-hydroxygeraniol dehydrogenase</fullName>
    </submittedName>
</protein>
<dbReference type="GO" id="GO:0016616">
    <property type="term" value="F:oxidoreductase activity, acting on the CH-OH group of donors, NAD or NADP as acceptor"/>
    <property type="evidence" value="ECO:0007669"/>
    <property type="project" value="InterPro"/>
</dbReference>
<dbReference type="InterPro" id="IPR011032">
    <property type="entry name" value="GroES-like_sf"/>
</dbReference>
<dbReference type="GO" id="GO:0008270">
    <property type="term" value="F:zinc ion binding"/>
    <property type="evidence" value="ECO:0007669"/>
    <property type="project" value="InterPro"/>
</dbReference>
<evidence type="ECO:0000256" key="2">
    <source>
        <dbReference type="ARBA" id="ARBA00022723"/>
    </source>
</evidence>
<dbReference type="InterPro" id="IPR002328">
    <property type="entry name" value="ADH_Zn_CS"/>
</dbReference>
<comment type="cofactor">
    <cofactor evidence="1">
        <name>Zn(2+)</name>
        <dbReference type="ChEBI" id="CHEBI:29105"/>
    </cofactor>
</comment>
<dbReference type="InterPro" id="IPR013154">
    <property type="entry name" value="ADH-like_N"/>
</dbReference>
<reference evidence="6" key="1">
    <citation type="submission" date="2020-06" db="EMBL/GenBank/DDBJ databases">
        <authorList>
            <person name="Li T."/>
            <person name="Hu X."/>
            <person name="Zhang T."/>
            <person name="Song X."/>
            <person name="Zhang H."/>
            <person name="Dai N."/>
            <person name="Sheng W."/>
            <person name="Hou X."/>
            <person name="Wei L."/>
        </authorList>
    </citation>
    <scope>NUCLEOTIDE SEQUENCE</scope>
    <source>
        <strain evidence="6">G02</strain>
        <tissue evidence="6">Leaf</tissue>
    </source>
</reference>
<dbReference type="PANTHER" id="PTHR42683">
    <property type="entry name" value="ALDEHYDE REDUCTASE"/>
    <property type="match status" value="1"/>
</dbReference>
<comment type="caution">
    <text evidence="6">The sequence shown here is derived from an EMBL/GenBank/DDBJ whole genome shotgun (WGS) entry which is preliminary data.</text>
</comment>
<feature type="domain" description="Alcohol dehydrogenase-like N-terminal" evidence="5">
    <location>
        <begin position="72"/>
        <end position="123"/>
    </location>
</feature>
<accession>A0AAW2PYR1</accession>
<sequence>MPFVPYAFKLNKLYTHLVALHHPGNTVVVFSSLLECRKTNNNGRISEGVRLGRQRPVRRSLSFRLLQTPPARDVQFKVLYCGICHSDLHAVKNHWGFSTYPMLPGHESSGVVTEVGSKVQKFRPLRYYGLDKPGLHIGVVGLGGLGHVAVKFAKDFGSRVTVISTAVGKKKEALESLGADAFLVSRDPAEMQVVAGTLDGIIDTVFTSRNRAIVKLVEAAREADYIGGAGEAS</sequence>
<dbReference type="Gene3D" id="3.40.50.720">
    <property type="entry name" value="NAD(P)-binding Rossmann-like Domain"/>
    <property type="match status" value="1"/>
</dbReference>
<keyword evidence="2" id="KW-0479">Metal-binding</keyword>
<dbReference type="EMBL" id="JACGWJ010000016">
    <property type="protein sequence ID" value="KAL0360496.1"/>
    <property type="molecule type" value="Genomic_DNA"/>
</dbReference>
<evidence type="ECO:0000256" key="1">
    <source>
        <dbReference type="ARBA" id="ARBA00001947"/>
    </source>
</evidence>
<keyword evidence="3" id="KW-0862">Zinc</keyword>
<organism evidence="6">
    <name type="scientific">Sesamum radiatum</name>
    <name type="common">Black benniseed</name>
    <dbReference type="NCBI Taxonomy" id="300843"/>
    <lineage>
        <taxon>Eukaryota</taxon>
        <taxon>Viridiplantae</taxon>
        <taxon>Streptophyta</taxon>
        <taxon>Embryophyta</taxon>
        <taxon>Tracheophyta</taxon>
        <taxon>Spermatophyta</taxon>
        <taxon>Magnoliopsida</taxon>
        <taxon>eudicotyledons</taxon>
        <taxon>Gunneridae</taxon>
        <taxon>Pentapetalae</taxon>
        <taxon>asterids</taxon>
        <taxon>lamiids</taxon>
        <taxon>Lamiales</taxon>
        <taxon>Pedaliaceae</taxon>
        <taxon>Sesamum</taxon>
    </lineage>
</organism>
<evidence type="ECO:0000256" key="4">
    <source>
        <dbReference type="ARBA" id="ARBA00023002"/>
    </source>
</evidence>
<name>A0AAW2PYR1_SESRA</name>
<evidence type="ECO:0000259" key="5">
    <source>
        <dbReference type="Pfam" id="PF08240"/>
    </source>
</evidence>
<proteinExistence type="predicted"/>
<evidence type="ECO:0000256" key="3">
    <source>
        <dbReference type="ARBA" id="ARBA00022833"/>
    </source>
</evidence>
<dbReference type="InterPro" id="IPR047109">
    <property type="entry name" value="CAD-like"/>
</dbReference>
<dbReference type="SUPFAM" id="SSF51735">
    <property type="entry name" value="NAD(P)-binding Rossmann-fold domains"/>
    <property type="match status" value="1"/>
</dbReference>
<dbReference type="InterPro" id="IPR036291">
    <property type="entry name" value="NAD(P)-bd_dom_sf"/>
</dbReference>
<reference evidence="6" key="2">
    <citation type="journal article" date="2024" name="Plant">
        <title>Genomic evolution and insights into agronomic trait innovations of Sesamum species.</title>
        <authorList>
            <person name="Miao H."/>
            <person name="Wang L."/>
            <person name="Qu L."/>
            <person name="Liu H."/>
            <person name="Sun Y."/>
            <person name="Le M."/>
            <person name="Wang Q."/>
            <person name="Wei S."/>
            <person name="Zheng Y."/>
            <person name="Lin W."/>
            <person name="Duan Y."/>
            <person name="Cao H."/>
            <person name="Xiong S."/>
            <person name="Wang X."/>
            <person name="Wei L."/>
            <person name="Li C."/>
            <person name="Ma Q."/>
            <person name="Ju M."/>
            <person name="Zhao R."/>
            <person name="Li G."/>
            <person name="Mu C."/>
            <person name="Tian Q."/>
            <person name="Mei H."/>
            <person name="Zhang T."/>
            <person name="Gao T."/>
            <person name="Zhang H."/>
        </authorList>
    </citation>
    <scope>NUCLEOTIDE SEQUENCE</scope>
    <source>
        <strain evidence="6">G02</strain>
    </source>
</reference>
<gene>
    <name evidence="6" type="ORF">Sradi_3734100</name>
</gene>
<evidence type="ECO:0000313" key="6">
    <source>
        <dbReference type="EMBL" id="KAL0360496.1"/>
    </source>
</evidence>
<dbReference type="Gene3D" id="3.90.180.10">
    <property type="entry name" value="Medium-chain alcohol dehydrogenases, catalytic domain"/>
    <property type="match status" value="1"/>
</dbReference>